<accession>A0AC61U4M1</accession>
<evidence type="ECO:0000313" key="2">
    <source>
        <dbReference type="Proteomes" id="UP001059663"/>
    </source>
</evidence>
<gene>
    <name evidence="1" type="ORF">LP422_00500</name>
</gene>
<name>A0AC61U4M1_9MICO</name>
<dbReference type="EMBL" id="CP087977">
    <property type="protein sequence ID" value="UUZ44918.1"/>
    <property type="molecule type" value="Genomic_DNA"/>
</dbReference>
<sequence>MAPSAIARPTGIECTRAAVVVVRAVDLDGREEPGDGTAGCHRWPDRPGGEPARRRALDLGGHALEGHLQVLDALDPEVLGDEVADQATAHDVRAVPGEARGLPHRALAHLAGPDDVAPQLLEPRDPVDARVRRDEGPVDRADARPDDEVGGDALGEQRLQHAHPGRSEDAAAAEDEGGGGHGRQITSAGRQRAGPTRRGGSRPRRP</sequence>
<dbReference type="Proteomes" id="UP001059663">
    <property type="component" value="Chromosome"/>
</dbReference>
<reference evidence="1" key="1">
    <citation type="submission" date="2021-11" db="EMBL/GenBank/DDBJ databases">
        <title>Study of the species diversity of bacterial strains isolated from a unique natural object - Shulgan-Tash cave (Bashkiria).</title>
        <authorList>
            <person name="Sazanova A.L."/>
            <person name="Chirak E.R."/>
            <person name="Safronova V.I."/>
        </authorList>
    </citation>
    <scope>NUCLEOTIDE SEQUENCE</scope>
    <source>
        <strain evidence="1">P1</strain>
    </source>
</reference>
<organism evidence="1 2">
    <name type="scientific">Janibacter limosus</name>
    <dbReference type="NCBI Taxonomy" id="53458"/>
    <lineage>
        <taxon>Bacteria</taxon>
        <taxon>Bacillati</taxon>
        <taxon>Actinomycetota</taxon>
        <taxon>Actinomycetes</taxon>
        <taxon>Micrococcales</taxon>
        <taxon>Intrasporangiaceae</taxon>
        <taxon>Janibacter</taxon>
    </lineage>
</organism>
<proteinExistence type="predicted"/>
<protein>
    <submittedName>
        <fullName evidence="1">Uncharacterized protein</fullName>
    </submittedName>
</protein>
<evidence type="ECO:0000313" key="1">
    <source>
        <dbReference type="EMBL" id="UUZ44918.1"/>
    </source>
</evidence>